<evidence type="ECO:0000256" key="2">
    <source>
        <dbReference type="ARBA" id="ARBA00010519"/>
    </source>
</evidence>
<dbReference type="Pfam" id="PF00420">
    <property type="entry name" value="Oxidored_q2"/>
    <property type="match status" value="1"/>
</dbReference>
<keyword evidence="11" id="KW-0496">Mitochondrion</keyword>
<protein>
    <recommendedName>
        <fullName evidence="3">NADH-ubiquinone oxidoreductase chain 4L</fullName>
    </recommendedName>
    <alternativeName>
        <fullName evidence="9">NADH dehydrogenase subunit 4L</fullName>
    </alternativeName>
</protein>
<evidence type="ECO:0000256" key="9">
    <source>
        <dbReference type="ARBA" id="ARBA00031586"/>
    </source>
</evidence>
<keyword evidence="6 10" id="KW-1133">Transmembrane helix</keyword>
<evidence type="ECO:0000256" key="1">
    <source>
        <dbReference type="ARBA" id="ARBA00004141"/>
    </source>
</evidence>
<dbReference type="GO" id="GO:0016020">
    <property type="term" value="C:membrane"/>
    <property type="evidence" value="ECO:0007669"/>
    <property type="project" value="UniProtKB-SubCell"/>
</dbReference>
<evidence type="ECO:0000256" key="10">
    <source>
        <dbReference type="SAM" id="Phobius"/>
    </source>
</evidence>
<name>A0A1X9JQ85_9BIVA</name>
<keyword evidence="4 10" id="KW-0812">Transmembrane</keyword>
<evidence type="ECO:0000256" key="6">
    <source>
        <dbReference type="ARBA" id="ARBA00022989"/>
    </source>
</evidence>
<geneLocation type="mitochondrion" evidence="11"/>
<evidence type="ECO:0000256" key="5">
    <source>
        <dbReference type="ARBA" id="ARBA00022967"/>
    </source>
</evidence>
<feature type="transmembrane region" description="Helical" evidence="10">
    <location>
        <begin position="6"/>
        <end position="22"/>
    </location>
</feature>
<comment type="similarity">
    <text evidence="2">Belongs to the complex I subunit 4L family.</text>
</comment>
<dbReference type="EMBL" id="KU873120">
    <property type="protein sequence ID" value="AQT38521.1"/>
    <property type="molecule type" value="Genomic_DNA"/>
</dbReference>
<proteinExistence type="inferred from homology"/>
<comment type="subcellular location">
    <subcellularLocation>
        <location evidence="1">Membrane</location>
        <topology evidence="1">Multi-pass membrane protein</topology>
    </subcellularLocation>
</comment>
<evidence type="ECO:0000256" key="3">
    <source>
        <dbReference type="ARBA" id="ARBA00016612"/>
    </source>
</evidence>
<evidence type="ECO:0000256" key="8">
    <source>
        <dbReference type="ARBA" id="ARBA00023136"/>
    </source>
</evidence>
<dbReference type="InterPro" id="IPR039428">
    <property type="entry name" value="NUOK/Mnh_C1-like"/>
</dbReference>
<keyword evidence="8 10" id="KW-0472">Membrane</keyword>
<evidence type="ECO:0000256" key="7">
    <source>
        <dbReference type="ARBA" id="ARBA00023027"/>
    </source>
</evidence>
<dbReference type="AlphaFoldDB" id="A0A1X9JQ85"/>
<feature type="transmembrane region" description="Helical" evidence="10">
    <location>
        <begin position="29"/>
        <end position="50"/>
    </location>
</feature>
<keyword evidence="5" id="KW-1278">Translocase</keyword>
<evidence type="ECO:0000313" key="11">
    <source>
        <dbReference type="EMBL" id="AQT38521.1"/>
    </source>
</evidence>
<keyword evidence="7" id="KW-0520">NAD</keyword>
<feature type="transmembrane region" description="Helical" evidence="10">
    <location>
        <begin position="56"/>
        <end position="82"/>
    </location>
</feature>
<gene>
    <name evidence="11" type="primary">nad4L</name>
</gene>
<sequence>MLSFSMVGVGAIGVICGICCMCSQRKSLFGLLLGMEVFTLAVYVMVLDFFNYLGGSANMCLVFLVFGVCEAALGLSVLVFLVRLSGSEYVSSSSLGHF</sequence>
<evidence type="ECO:0000256" key="4">
    <source>
        <dbReference type="ARBA" id="ARBA00022692"/>
    </source>
</evidence>
<reference evidence="11" key="1">
    <citation type="journal article" date="2017" name="Sci. Rep.">
        <title>Evolution of sex-dependent mtDNA transmission in freshwater mussels (Bivalvia: Unionida).</title>
        <authorList>
            <person name="Guerra D."/>
            <person name="Plazzi F."/>
            <person name="Stewart D.T."/>
            <person name="Bogan A.E."/>
            <person name="Hoeh W.R."/>
            <person name="Breton S."/>
        </authorList>
    </citation>
    <scope>NUCLEOTIDE SEQUENCE</scope>
    <source>
        <strain evidence="11">H1495</strain>
        <tissue evidence="11">Gonad</tissue>
    </source>
</reference>
<organism evidence="11">
    <name type="scientific">Mutela dubia</name>
    <dbReference type="NCBI Taxonomy" id="152234"/>
    <lineage>
        <taxon>Eukaryota</taxon>
        <taxon>Metazoa</taxon>
        <taxon>Spiralia</taxon>
        <taxon>Lophotrochozoa</taxon>
        <taxon>Mollusca</taxon>
        <taxon>Bivalvia</taxon>
        <taxon>Autobranchia</taxon>
        <taxon>Heteroconchia</taxon>
        <taxon>Palaeoheterodonta</taxon>
        <taxon>Unionida</taxon>
        <taxon>Muteloidea</taxon>
        <taxon>Mutelidae</taxon>
        <taxon>Mutela</taxon>
    </lineage>
</organism>
<dbReference type="Gene3D" id="1.10.287.3510">
    <property type="match status" value="1"/>
</dbReference>
<accession>A0A1X9JQ85</accession>